<proteinExistence type="inferred from homology"/>
<evidence type="ECO:0000256" key="5">
    <source>
        <dbReference type="ARBA" id="ARBA00022801"/>
    </source>
</evidence>
<evidence type="ECO:0000259" key="9">
    <source>
        <dbReference type="Pfam" id="PF02811"/>
    </source>
</evidence>
<dbReference type="SUPFAM" id="SSF89550">
    <property type="entry name" value="PHP domain-like"/>
    <property type="match status" value="1"/>
</dbReference>
<dbReference type="UniPathway" id="UPA00031">
    <property type="reaction ID" value="UER00013"/>
</dbReference>
<evidence type="ECO:0000256" key="1">
    <source>
        <dbReference type="ARBA" id="ARBA00004970"/>
    </source>
</evidence>
<dbReference type="EMBL" id="SGXD01000003">
    <property type="protein sequence ID" value="RZS87065.1"/>
    <property type="molecule type" value="Genomic_DNA"/>
</dbReference>
<comment type="catalytic activity">
    <reaction evidence="7 8">
        <text>L-histidinol phosphate + H2O = L-histidinol + phosphate</text>
        <dbReference type="Rhea" id="RHEA:14465"/>
        <dbReference type="ChEBI" id="CHEBI:15377"/>
        <dbReference type="ChEBI" id="CHEBI:43474"/>
        <dbReference type="ChEBI" id="CHEBI:57699"/>
        <dbReference type="ChEBI" id="CHEBI:57980"/>
        <dbReference type="EC" id="3.1.3.15"/>
    </reaction>
</comment>
<comment type="pathway">
    <text evidence="1 8">Amino-acid biosynthesis; L-histidine biosynthesis; L-histidine from 5-phospho-alpha-D-ribose 1-diphosphate: step 8/9.</text>
</comment>
<gene>
    <name evidence="10" type="ORF">EV189_2487</name>
</gene>
<dbReference type="EC" id="3.1.3.15" evidence="3 8"/>
<keyword evidence="6 8" id="KW-0368">Histidine biosynthesis</keyword>
<dbReference type="GO" id="GO:0004401">
    <property type="term" value="F:histidinol-phosphatase activity"/>
    <property type="evidence" value="ECO:0007669"/>
    <property type="project" value="UniProtKB-UniRule"/>
</dbReference>
<dbReference type="OrthoDB" id="6637113at2"/>
<name>A0A4Q7NP72_9ACTN</name>
<comment type="caution">
    <text evidence="10">The sequence shown here is derived from an EMBL/GenBank/DDBJ whole genome shotgun (WGS) entry which is preliminary data.</text>
</comment>
<evidence type="ECO:0000256" key="7">
    <source>
        <dbReference type="ARBA" id="ARBA00049158"/>
    </source>
</evidence>
<evidence type="ECO:0000256" key="4">
    <source>
        <dbReference type="ARBA" id="ARBA00022605"/>
    </source>
</evidence>
<dbReference type="GO" id="GO:0000105">
    <property type="term" value="P:L-histidine biosynthetic process"/>
    <property type="evidence" value="ECO:0007669"/>
    <property type="project" value="UniProtKB-UniRule"/>
</dbReference>
<accession>A0A4Q7NP72</accession>
<evidence type="ECO:0000256" key="6">
    <source>
        <dbReference type="ARBA" id="ARBA00023102"/>
    </source>
</evidence>
<keyword evidence="11" id="KW-1185">Reference proteome</keyword>
<dbReference type="Gene3D" id="3.20.20.140">
    <property type="entry name" value="Metal-dependent hydrolases"/>
    <property type="match status" value="1"/>
</dbReference>
<organism evidence="10 11">
    <name type="scientific">Motilibacter rhizosphaerae</name>
    <dbReference type="NCBI Taxonomy" id="598652"/>
    <lineage>
        <taxon>Bacteria</taxon>
        <taxon>Bacillati</taxon>
        <taxon>Actinomycetota</taxon>
        <taxon>Actinomycetes</taxon>
        <taxon>Motilibacterales</taxon>
        <taxon>Motilibacteraceae</taxon>
        <taxon>Motilibacter</taxon>
    </lineage>
</organism>
<evidence type="ECO:0000256" key="3">
    <source>
        <dbReference type="ARBA" id="ARBA00013085"/>
    </source>
</evidence>
<dbReference type="InterPro" id="IPR016195">
    <property type="entry name" value="Pol/histidinol_Pase-like"/>
</dbReference>
<evidence type="ECO:0000256" key="2">
    <source>
        <dbReference type="ARBA" id="ARBA00009152"/>
    </source>
</evidence>
<reference evidence="10 11" key="1">
    <citation type="submission" date="2019-02" db="EMBL/GenBank/DDBJ databases">
        <title>Genomic Encyclopedia of Type Strains, Phase IV (KMG-IV): sequencing the most valuable type-strain genomes for metagenomic binning, comparative biology and taxonomic classification.</title>
        <authorList>
            <person name="Goeker M."/>
        </authorList>
    </citation>
    <scope>NUCLEOTIDE SEQUENCE [LARGE SCALE GENOMIC DNA]</scope>
    <source>
        <strain evidence="10 11">DSM 45622</strain>
    </source>
</reference>
<dbReference type="Proteomes" id="UP000293638">
    <property type="component" value="Unassembled WGS sequence"/>
</dbReference>
<dbReference type="InterPro" id="IPR004013">
    <property type="entry name" value="PHP_dom"/>
</dbReference>
<dbReference type="GO" id="GO:0005737">
    <property type="term" value="C:cytoplasm"/>
    <property type="evidence" value="ECO:0007669"/>
    <property type="project" value="TreeGrafter"/>
</dbReference>
<dbReference type="InterPro" id="IPR010140">
    <property type="entry name" value="Histidinol_P_phosphatase_HisJ"/>
</dbReference>
<comment type="similarity">
    <text evidence="2 8">Belongs to the PHP hydrolase family. HisK subfamily.</text>
</comment>
<dbReference type="Pfam" id="PF02811">
    <property type="entry name" value="PHP"/>
    <property type="match status" value="1"/>
</dbReference>
<dbReference type="AlphaFoldDB" id="A0A4Q7NP72"/>
<feature type="domain" description="PHP" evidence="9">
    <location>
        <begin position="2"/>
        <end position="209"/>
    </location>
</feature>
<keyword evidence="5 8" id="KW-0378">Hydrolase</keyword>
<dbReference type="PANTHER" id="PTHR21039:SF0">
    <property type="entry name" value="HISTIDINOL-PHOSPHATASE"/>
    <property type="match status" value="1"/>
</dbReference>
<evidence type="ECO:0000313" key="10">
    <source>
        <dbReference type="EMBL" id="RZS87065.1"/>
    </source>
</evidence>
<dbReference type="PANTHER" id="PTHR21039">
    <property type="entry name" value="HISTIDINOL PHOSPHATASE-RELATED"/>
    <property type="match status" value="1"/>
</dbReference>
<evidence type="ECO:0000313" key="11">
    <source>
        <dbReference type="Proteomes" id="UP000293638"/>
    </source>
</evidence>
<evidence type="ECO:0000256" key="8">
    <source>
        <dbReference type="RuleBase" id="RU366003"/>
    </source>
</evidence>
<keyword evidence="4 8" id="KW-0028">Amino-acid biosynthesis</keyword>
<sequence>MDNHVHTQFSYDRREQSSMRGACERALELGIPALAFTDHLDFTVWQQGDHVGELGVEIEYPPRTTLLDVDAYLAELEECRGRYPDLRILSGVESGECHLFASSLDAVLRRGRFERVLGSCHAVVHEGALVEVDTLFDVLPVAEVMQRYFAEVLRLVEGSSAFEVLAHCDFARRYIPEGADEYLEKDYEEEYRAVFRALAASGRALEVNTKSPLASVDLVRWWREEGGVAVSFGGDAHVPWLVGQRFAEAVDVVEQAGFRPGRDAYDFWRR</sequence>
<protein>
    <recommendedName>
        <fullName evidence="3 8">Histidinol-phosphatase</fullName>
        <shortName evidence="8">HolPase</shortName>
        <ecNumber evidence="3 8">3.1.3.15</ecNumber>
    </recommendedName>
</protein>